<dbReference type="EMBL" id="AK364754">
    <property type="protein sequence ID" value="BAJ95957.1"/>
    <property type="molecule type" value="mRNA"/>
</dbReference>
<evidence type="ECO:0000313" key="1">
    <source>
        <dbReference type="EMBL" id="BAJ95957.1"/>
    </source>
</evidence>
<reference evidence="1" key="1">
    <citation type="journal article" date="2011" name="Plant Physiol.">
        <title>Comprehensive sequence analysis of 24,783 barley full-length cDNAs derived from 12 clone libraries.</title>
        <authorList>
            <person name="Matsumoto T."/>
            <person name="Tanaka T."/>
            <person name="Sakai H."/>
            <person name="Amano N."/>
            <person name="Kanamori H."/>
            <person name="Kurita K."/>
            <person name="Kikuta A."/>
            <person name="Kamiya K."/>
            <person name="Yamamoto M."/>
            <person name="Ikawa H."/>
            <person name="Fujii N."/>
            <person name="Hori K."/>
            <person name="Itoh T."/>
            <person name="Sato K."/>
        </authorList>
    </citation>
    <scope>NUCLEOTIDE SEQUENCE</scope>
    <source>
        <tissue evidence="1">Shoot and root</tissue>
    </source>
</reference>
<sequence length="86" mass="8516">MYPMGVITRRAAAASASASASTAMASSTSSSGFARSMAQVTISPAIQNAARANVRGVARAGRPRMGMWVAGAGVAGLTAGVVGEMR</sequence>
<name>F2DLI6_HORVV</name>
<accession>F2DLI6</accession>
<protein>
    <submittedName>
        <fullName evidence="1">Predicted protein</fullName>
    </submittedName>
</protein>
<proteinExistence type="evidence at transcript level"/>
<organism evidence="1">
    <name type="scientific">Hordeum vulgare subsp. vulgare</name>
    <name type="common">Domesticated barley</name>
    <dbReference type="NCBI Taxonomy" id="112509"/>
    <lineage>
        <taxon>Eukaryota</taxon>
        <taxon>Viridiplantae</taxon>
        <taxon>Streptophyta</taxon>
        <taxon>Embryophyta</taxon>
        <taxon>Tracheophyta</taxon>
        <taxon>Spermatophyta</taxon>
        <taxon>Magnoliopsida</taxon>
        <taxon>Liliopsida</taxon>
        <taxon>Poales</taxon>
        <taxon>Poaceae</taxon>
        <taxon>BOP clade</taxon>
        <taxon>Pooideae</taxon>
        <taxon>Triticodae</taxon>
        <taxon>Triticeae</taxon>
        <taxon>Hordeinae</taxon>
        <taxon>Hordeum</taxon>
    </lineage>
</organism>
<dbReference type="AlphaFoldDB" id="F2DLI6"/>